<organism evidence="4 5">
    <name type="scientific">Kineosporia mesophila</name>
    <dbReference type="NCBI Taxonomy" id="566012"/>
    <lineage>
        <taxon>Bacteria</taxon>
        <taxon>Bacillati</taxon>
        <taxon>Actinomycetota</taxon>
        <taxon>Actinomycetes</taxon>
        <taxon>Kineosporiales</taxon>
        <taxon>Kineosporiaceae</taxon>
        <taxon>Kineosporia</taxon>
    </lineage>
</organism>
<dbReference type="SUPFAM" id="SSF55729">
    <property type="entry name" value="Acyl-CoA N-acyltransferases (Nat)"/>
    <property type="match status" value="1"/>
</dbReference>
<dbReference type="InterPro" id="IPR050832">
    <property type="entry name" value="Bact_Acetyltransf"/>
</dbReference>
<evidence type="ECO:0000313" key="4">
    <source>
        <dbReference type="EMBL" id="GAA3599087.1"/>
    </source>
</evidence>
<keyword evidence="2" id="KW-0012">Acyltransferase</keyword>
<keyword evidence="5" id="KW-1185">Reference proteome</keyword>
<dbReference type="RefSeq" id="WP_231489181.1">
    <property type="nucleotide sequence ID" value="NZ_BAAAZO010000002.1"/>
</dbReference>
<keyword evidence="1" id="KW-0808">Transferase</keyword>
<name>A0ABP6Z598_9ACTN</name>
<dbReference type="PANTHER" id="PTHR43877:SF5">
    <property type="entry name" value="BLL8307 PROTEIN"/>
    <property type="match status" value="1"/>
</dbReference>
<dbReference type="Proteomes" id="UP001501074">
    <property type="component" value="Unassembled WGS sequence"/>
</dbReference>
<dbReference type="PROSITE" id="PS51186">
    <property type="entry name" value="GNAT"/>
    <property type="match status" value="1"/>
</dbReference>
<protein>
    <recommendedName>
        <fullName evidence="3">N-acetyltransferase domain-containing protein</fullName>
    </recommendedName>
</protein>
<dbReference type="Pfam" id="PF00583">
    <property type="entry name" value="Acetyltransf_1"/>
    <property type="match status" value="1"/>
</dbReference>
<evidence type="ECO:0000313" key="5">
    <source>
        <dbReference type="Proteomes" id="UP001501074"/>
    </source>
</evidence>
<dbReference type="InterPro" id="IPR016181">
    <property type="entry name" value="Acyl_CoA_acyltransferase"/>
</dbReference>
<feature type="domain" description="N-acetyltransferase" evidence="3">
    <location>
        <begin position="4"/>
        <end position="113"/>
    </location>
</feature>
<proteinExistence type="predicted"/>
<comment type="caution">
    <text evidence="4">The sequence shown here is derived from an EMBL/GenBank/DDBJ whole genome shotgun (WGS) entry which is preliminary data.</text>
</comment>
<dbReference type="Gene3D" id="3.40.630.30">
    <property type="match status" value="1"/>
</dbReference>
<evidence type="ECO:0000256" key="2">
    <source>
        <dbReference type="ARBA" id="ARBA00023315"/>
    </source>
</evidence>
<accession>A0ABP6Z598</accession>
<dbReference type="PANTHER" id="PTHR43877">
    <property type="entry name" value="AMINOALKYLPHOSPHONATE N-ACETYLTRANSFERASE-RELATED-RELATED"/>
    <property type="match status" value="1"/>
</dbReference>
<dbReference type="InterPro" id="IPR000182">
    <property type="entry name" value="GNAT_dom"/>
</dbReference>
<evidence type="ECO:0000259" key="3">
    <source>
        <dbReference type="PROSITE" id="PS51186"/>
    </source>
</evidence>
<dbReference type="CDD" id="cd04301">
    <property type="entry name" value="NAT_SF"/>
    <property type="match status" value="1"/>
</dbReference>
<gene>
    <name evidence="4" type="ORF">GCM10022223_13150</name>
</gene>
<sequence>MTDPLLRHATPTDTAAIIDLHHAALRSVMADAGPGPGDDDLNDIRQHYLEPGGEFLVLETNAQIIAMGALRRTGPTTAEVKRMRVHPDHQGSGHGRLLLNTLEERAVSRGIRS</sequence>
<reference evidence="5" key="1">
    <citation type="journal article" date="2019" name="Int. J. Syst. Evol. Microbiol.">
        <title>The Global Catalogue of Microorganisms (GCM) 10K type strain sequencing project: providing services to taxonomists for standard genome sequencing and annotation.</title>
        <authorList>
            <consortium name="The Broad Institute Genomics Platform"/>
            <consortium name="The Broad Institute Genome Sequencing Center for Infectious Disease"/>
            <person name="Wu L."/>
            <person name="Ma J."/>
        </authorList>
    </citation>
    <scope>NUCLEOTIDE SEQUENCE [LARGE SCALE GENOMIC DNA]</scope>
    <source>
        <strain evidence="5">JCM 16902</strain>
    </source>
</reference>
<dbReference type="EMBL" id="BAAAZO010000002">
    <property type="protein sequence ID" value="GAA3599087.1"/>
    <property type="molecule type" value="Genomic_DNA"/>
</dbReference>
<evidence type="ECO:0000256" key="1">
    <source>
        <dbReference type="ARBA" id="ARBA00022679"/>
    </source>
</evidence>